<accession>A0A0G1GFV7</accession>
<dbReference type="STRING" id="1618443.UV73_C0006G0062"/>
<dbReference type="SUPFAM" id="SSF50998">
    <property type="entry name" value="Quinoprotein alcohol dehydrogenase-like"/>
    <property type="match status" value="1"/>
</dbReference>
<dbReference type="InterPro" id="IPR015943">
    <property type="entry name" value="WD40/YVTN_repeat-like_dom_sf"/>
</dbReference>
<reference evidence="1 2" key="1">
    <citation type="journal article" date="2015" name="Nature">
        <title>rRNA introns, odd ribosomes, and small enigmatic genomes across a large radiation of phyla.</title>
        <authorList>
            <person name="Brown C.T."/>
            <person name="Hug L.A."/>
            <person name="Thomas B.C."/>
            <person name="Sharon I."/>
            <person name="Castelle C.J."/>
            <person name="Singh A."/>
            <person name="Wilkins M.J."/>
            <person name="Williams K.H."/>
            <person name="Banfield J.F."/>
        </authorList>
    </citation>
    <scope>NUCLEOTIDE SEQUENCE [LARGE SCALE GENOMIC DNA]</scope>
</reference>
<evidence type="ECO:0008006" key="3">
    <source>
        <dbReference type="Google" id="ProtNLM"/>
    </source>
</evidence>
<dbReference type="InterPro" id="IPR011047">
    <property type="entry name" value="Quinoprotein_ADH-like_sf"/>
</dbReference>
<sequence>TIYFGSDNMFAYALNASTGAQVWKSPKLPGLAMNSWWPVVNGSSVYFTVAINYEGKLMATERDAMYATTNWPPDGTPYGTISYPSGDHMSMTTTKMINYLNSNPGRRTLVVLNRSTGTEKTPYAPALTGGMTGSLTRFPPIVDSKGRLYFRNHTFYDGAIPGGMVTAWDEGSINIQIVNNRETGGFGDYPIDEPGAVAAGGDVIYHSHCCSRFITSFDVSVRNTVLLNVGKFPVVSASADNDRQWRAIEWRISGYDSKFSQFFLSPILTDNGGGSTPSIGHADNNPPIPYNGKVYAHRGNALIAMSPTGTGQLKTAASSPTQPVKITRSVSELQGKLQGEIQKMLAAGHLRPGTYTVGHQDASMHDIEPYFLDIFHNPSETYIILLRALPHIPSSMQTQLRSYIQARWNENPATGVKHIGFSSGAVRENHVQLEYRNNPSGKQNGVTYINYYAAWIYAKEFGNASGILSAMPSIQTPGTIGEGYPNKLNEVIAGFWGYCELYKMTNNTSTCNQQTTLNNLISQRAGNWKIYPATNPLTGAGNHNYYTMPIAANFMYIEPEFAQALNSQGKAASTINEFENRFPMWFVAKGTEMQGEGAMQPPQYYHGLFQAKATTALHLHLLQPVPHRQHQPQANPVMPMGTTKWTVLITLPGLTITTSRQREQPMGISITAVR</sequence>
<proteinExistence type="predicted"/>
<evidence type="ECO:0000313" key="2">
    <source>
        <dbReference type="Proteomes" id="UP000034894"/>
    </source>
</evidence>
<protein>
    <recommendedName>
        <fullName evidence="3">Pyrrolo-quinoline quinone</fullName>
    </recommendedName>
</protein>
<gene>
    <name evidence="1" type="ORF">UV73_C0006G0062</name>
</gene>
<dbReference type="Gene3D" id="2.130.10.10">
    <property type="entry name" value="YVTN repeat-like/Quinoprotein amine dehydrogenase"/>
    <property type="match status" value="1"/>
</dbReference>
<feature type="non-terminal residue" evidence="1">
    <location>
        <position position="1"/>
    </location>
</feature>
<dbReference type="EMBL" id="LCFP01000006">
    <property type="protein sequence ID" value="KKS97708.1"/>
    <property type="molecule type" value="Genomic_DNA"/>
</dbReference>
<organism evidence="1 2">
    <name type="scientific">Candidatus Gottesmanbacteria bacterium GW2011_GWA2_43_14</name>
    <dbReference type="NCBI Taxonomy" id="1618443"/>
    <lineage>
        <taxon>Bacteria</taxon>
        <taxon>Candidatus Gottesmaniibacteriota</taxon>
    </lineage>
</organism>
<evidence type="ECO:0000313" key="1">
    <source>
        <dbReference type="EMBL" id="KKS97708.1"/>
    </source>
</evidence>
<name>A0A0G1GFV7_9BACT</name>
<comment type="caution">
    <text evidence="1">The sequence shown here is derived from an EMBL/GenBank/DDBJ whole genome shotgun (WGS) entry which is preliminary data.</text>
</comment>
<dbReference type="Proteomes" id="UP000034894">
    <property type="component" value="Unassembled WGS sequence"/>
</dbReference>
<dbReference type="AlphaFoldDB" id="A0A0G1GFV7"/>